<dbReference type="EMBL" id="RCZK01000009">
    <property type="protein sequence ID" value="TPG10973.1"/>
    <property type="molecule type" value="Genomic_DNA"/>
</dbReference>
<feature type="domain" description="AB hydrolase-1" evidence="2">
    <location>
        <begin position="55"/>
        <end position="298"/>
    </location>
</feature>
<dbReference type="Gene3D" id="3.40.50.1820">
    <property type="entry name" value="alpha/beta hydrolase"/>
    <property type="match status" value="1"/>
</dbReference>
<feature type="chain" id="PRO_5021203570" evidence="1">
    <location>
        <begin position="25"/>
        <end position="305"/>
    </location>
</feature>
<proteinExistence type="predicted"/>
<dbReference type="AlphaFoldDB" id="A0A502CDT5"/>
<dbReference type="PANTHER" id="PTHR43194:SF2">
    <property type="entry name" value="PEROXISOMAL MEMBRANE PROTEIN LPX1"/>
    <property type="match status" value="1"/>
</dbReference>
<dbReference type="InterPro" id="IPR050228">
    <property type="entry name" value="Carboxylesterase_BioH"/>
</dbReference>
<organism evidence="3 4">
    <name type="scientific">Sphingomonas oligophenolica</name>
    <dbReference type="NCBI Taxonomy" id="301154"/>
    <lineage>
        <taxon>Bacteria</taxon>
        <taxon>Pseudomonadati</taxon>
        <taxon>Pseudomonadota</taxon>
        <taxon>Alphaproteobacteria</taxon>
        <taxon>Sphingomonadales</taxon>
        <taxon>Sphingomonadaceae</taxon>
        <taxon>Sphingomonas</taxon>
    </lineage>
</organism>
<dbReference type="InterPro" id="IPR029058">
    <property type="entry name" value="AB_hydrolase_fold"/>
</dbReference>
<evidence type="ECO:0000313" key="4">
    <source>
        <dbReference type="Proteomes" id="UP000318413"/>
    </source>
</evidence>
<dbReference type="RefSeq" id="WP_140872119.1">
    <property type="nucleotide sequence ID" value="NZ_RCZK01000009.1"/>
</dbReference>
<comment type="caution">
    <text evidence="3">The sequence shown here is derived from an EMBL/GenBank/DDBJ whole genome shotgun (WGS) entry which is preliminary data.</text>
</comment>
<dbReference type="InterPro" id="IPR000073">
    <property type="entry name" value="AB_hydrolase_1"/>
</dbReference>
<keyword evidence="3" id="KW-0378">Hydrolase</keyword>
<sequence>MTNRCAIRLAASILTAATIGYPFAAAAQAAPATRDAAIERLDHVSIARLGKGPPVVLIPGLSSPRAVWDGIAPGLAATHSVYLVELNGFGSGDPAHNLTPGIIDGVVADLDAYLAKRELTGVAVIGHSLGGLIGLKLAQAHPGDVGRLMVVDALPYVGDIFLPGATVAQLEPQAARLRDAMAASYGKPADAAAATATANGLALKPDSRAKLAAWMQAADPRVTGQALYEDMTTDLRPAISSIETPITLVYPWSAAMPKDRADAFYRGEYATTPHVAFVPVGDAAHFVMLDQPAAFAAAVTAFLAP</sequence>
<gene>
    <name evidence="3" type="ORF">EAH84_11550</name>
</gene>
<dbReference type="PANTHER" id="PTHR43194">
    <property type="entry name" value="HYDROLASE ALPHA/BETA FOLD FAMILY"/>
    <property type="match status" value="1"/>
</dbReference>
<feature type="signal peptide" evidence="1">
    <location>
        <begin position="1"/>
        <end position="24"/>
    </location>
</feature>
<dbReference type="Proteomes" id="UP000318413">
    <property type="component" value="Unassembled WGS sequence"/>
</dbReference>
<keyword evidence="4" id="KW-1185">Reference proteome</keyword>
<accession>A0A502CDT5</accession>
<dbReference type="Pfam" id="PF12697">
    <property type="entry name" value="Abhydrolase_6"/>
    <property type="match status" value="1"/>
</dbReference>
<evidence type="ECO:0000256" key="1">
    <source>
        <dbReference type="SAM" id="SignalP"/>
    </source>
</evidence>
<dbReference type="PRINTS" id="PR00111">
    <property type="entry name" value="ABHYDROLASE"/>
</dbReference>
<dbReference type="OrthoDB" id="7172093at2"/>
<name>A0A502CDT5_9SPHN</name>
<dbReference type="SUPFAM" id="SSF53474">
    <property type="entry name" value="alpha/beta-Hydrolases"/>
    <property type="match status" value="1"/>
</dbReference>
<reference evidence="3 4" key="1">
    <citation type="journal article" date="2019" name="Environ. Microbiol.">
        <title>Species interactions and distinct microbial communities in high Arctic permafrost affected cryosols are associated with the CH4 and CO2 gas fluxes.</title>
        <authorList>
            <person name="Altshuler I."/>
            <person name="Hamel J."/>
            <person name="Turney S."/>
            <person name="Magnuson E."/>
            <person name="Levesque R."/>
            <person name="Greer C."/>
            <person name="Whyte L.G."/>
        </authorList>
    </citation>
    <scope>NUCLEOTIDE SEQUENCE [LARGE SCALE GENOMIC DNA]</scope>
    <source>
        <strain evidence="3 4">S5.1</strain>
    </source>
</reference>
<keyword evidence="1" id="KW-0732">Signal</keyword>
<evidence type="ECO:0000259" key="2">
    <source>
        <dbReference type="Pfam" id="PF12697"/>
    </source>
</evidence>
<dbReference type="GO" id="GO:0016787">
    <property type="term" value="F:hydrolase activity"/>
    <property type="evidence" value="ECO:0007669"/>
    <property type="project" value="UniProtKB-KW"/>
</dbReference>
<protein>
    <submittedName>
        <fullName evidence="3">Alpha/beta hydrolase</fullName>
    </submittedName>
</protein>
<evidence type="ECO:0000313" key="3">
    <source>
        <dbReference type="EMBL" id="TPG10973.1"/>
    </source>
</evidence>